<evidence type="ECO:0000313" key="8">
    <source>
        <dbReference type="Proteomes" id="UP000236655"/>
    </source>
</evidence>
<dbReference type="RefSeq" id="WP_102951889.1">
    <property type="nucleotide sequence ID" value="NZ_CP024847.1"/>
</dbReference>
<evidence type="ECO:0000256" key="3">
    <source>
        <dbReference type="ARBA" id="ARBA00023027"/>
    </source>
</evidence>
<feature type="domain" description="D-isomer specific 2-hydroxyacid dehydrogenase NAD-binding" evidence="6">
    <location>
        <begin position="111"/>
        <end position="284"/>
    </location>
</feature>
<keyword evidence="2 4" id="KW-0560">Oxidoreductase</keyword>
<gene>
    <name evidence="7" type="ORF">CUN60_09925</name>
</gene>
<dbReference type="InterPro" id="IPR050418">
    <property type="entry name" value="D-iso_2-hydroxyacid_DH_PdxB"/>
</dbReference>
<keyword evidence="8" id="KW-1185">Reference proteome</keyword>
<evidence type="ECO:0000259" key="5">
    <source>
        <dbReference type="Pfam" id="PF00389"/>
    </source>
</evidence>
<dbReference type="FunFam" id="3.40.50.720:FF:000203">
    <property type="entry name" value="D-3-phosphoglycerate dehydrogenase (SerA)"/>
    <property type="match status" value="1"/>
</dbReference>
<evidence type="ECO:0000259" key="6">
    <source>
        <dbReference type="Pfam" id="PF02826"/>
    </source>
</evidence>
<dbReference type="OrthoDB" id="9805416at2"/>
<dbReference type="InterPro" id="IPR006140">
    <property type="entry name" value="D-isomer_DH_NAD-bd"/>
</dbReference>
<accession>A0A2I7N836</accession>
<evidence type="ECO:0000256" key="1">
    <source>
        <dbReference type="ARBA" id="ARBA00005854"/>
    </source>
</evidence>
<dbReference type="PANTHER" id="PTHR43761:SF1">
    <property type="entry name" value="D-ISOMER SPECIFIC 2-HYDROXYACID DEHYDROGENASE CATALYTIC DOMAIN-CONTAINING PROTEIN-RELATED"/>
    <property type="match status" value="1"/>
</dbReference>
<proteinExistence type="inferred from homology"/>
<protein>
    <recommendedName>
        <fullName evidence="9">Glycerate dehydrogenase</fullName>
    </recommendedName>
</protein>
<keyword evidence="3" id="KW-0520">NAD</keyword>
<dbReference type="GO" id="GO:0051287">
    <property type="term" value="F:NAD binding"/>
    <property type="evidence" value="ECO:0007669"/>
    <property type="project" value="InterPro"/>
</dbReference>
<reference evidence="8" key="1">
    <citation type="submission" date="2017-11" db="EMBL/GenBank/DDBJ databases">
        <authorList>
            <person name="Chan K.G."/>
            <person name="Lee L.S."/>
        </authorList>
    </citation>
    <scope>NUCLEOTIDE SEQUENCE [LARGE SCALE GENOMIC DNA]</scope>
    <source>
        <strain evidence="8">DSM 100970</strain>
    </source>
</reference>
<dbReference type="SUPFAM" id="SSF51735">
    <property type="entry name" value="NAD(P)-binding Rossmann-fold domains"/>
    <property type="match status" value="1"/>
</dbReference>
<evidence type="ECO:0000313" key="7">
    <source>
        <dbReference type="EMBL" id="AUR52600.1"/>
    </source>
</evidence>
<evidence type="ECO:0000256" key="2">
    <source>
        <dbReference type="ARBA" id="ARBA00023002"/>
    </source>
</evidence>
<feature type="domain" description="D-isomer specific 2-hydroxyacid dehydrogenase catalytic" evidence="5">
    <location>
        <begin position="23"/>
        <end position="311"/>
    </location>
</feature>
<dbReference type="AlphaFoldDB" id="A0A2I7N836"/>
<evidence type="ECO:0000256" key="4">
    <source>
        <dbReference type="RuleBase" id="RU003719"/>
    </source>
</evidence>
<dbReference type="InterPro" id="IPR036291">
    <property type="entry name" value="NAD(P)-bd_dom_sf"/>
</dbReference>
<dbReference type="EMBL" id="CP024847">
    <property type="protein sequence ID" value="AUR52600.1"/>
    <property type="molecule type" value="Genomic_DNA"/>
</dbReference>
<dbReference type="Gene3D" id="3.40.50.720">
    <property type="entry name" value="NAD(P)-binding Rossmann-like Domain"/>
    <property type="match status" value="2"/>
</dbReference>
<evidence type="ECO:0008006" key="9">
    <source>
        <dbReference type="Google" id="ProtNLM"/>
    </source>
</evidence>
<dbReference type="Proteomes" id="UP000236655">
    <property type="component" value="Chromosome"/>
</dbReference>
<dbReference type="GO" id="GO:0016616">
    <property type="term" value="F:oxidoreductase activity, acting on the CH-OH group of donors, NAD or NADP as acceptor"/>
    <property type="evidence" value="ECO:0007669"/>
    <property type="project" value="InterPro"/>
</dbReference>
<dbReference type="Pfam" id="PF02826">
    <property type="entry name" value="2-Hacid_dh_C"/>
    <property type="match status" value="1"/>
</dbReference>
<dbReference type="PROSITE" id="PS00671">
    <property type="entry name" value="D_2_HYDROXYACID_DH_3"/>
    <property type="match status" value="1"/>
</dbReference>
<dbReference type="InterPro" id="IPR029753">
    <property type="entry name" value="D-isomer_DH_CS"/>
</dbReference>
<dbReference type="KEGG" id="nba:CUN60_09925"/>
<dbReference type="InterPro" id="IPR006139">
    <property type="entry name" value="D-isomer_2_OHA_DH_cat_dom"/>
</dbReference>
<dbReference type="PANTHER" id="PTHR43761">
    <property type="entry name" value="D-ISOMER SPECIFIC 2-HYDROXYACID DEHYDROGENASE FAMILY PROTEIN (AFU_ORTHOLOGUE AFUA_1G13630)"/>
    <property type="match status" value="1"/>
</dbReference>
<dbReference type="Pfam" id="PF00389">
    <property type="entry name" value="2-Hacid_dh"/>
    <property type="match status" value="1"/>
</dbReference>
<comment type="similarity">
    <text evidence="1 4">Belongs to the D-isomer specific 2-hydroxyacid dehydrogenase family.</text>
</comment>
<name>A0A2I7N836_9NEIS</name>
<organism evidence="7 8">
    <name type="scientific">Aquella oligotrophica</name>
    <dbReference type="NCBI Taxonomy" id="2067065"/>
    <lineage>
        <taxon>Bacteria</taxon>
        <taxon>Pseudomonadati</taxon>
        <taxon>Pseudomonadota</taxon>
        <taxon>Betaproteobacteria</taxon>
        <taxon>Neisseriales</taxon>
        <taxon>Neisseriaceae</taxon>
        <taxon>Aquella</taxon>
    </lineage>
</organism>
<dbReference type="SUPFAM" id="SSF52283">
    <property type="entry name" value="Formate/glycerate dehydrogenase catalytic domain-like"/>
    <property type="match status" value="1"/>
</dbReference>
<sequence length="315" mass="34000">MKILVLDKNTTTVNDDISFRGFEQFGEMVIHENLNEPEAIISATKGVGVIVVNKVYLTEVIINRLPDSVKLIAITATGYDNVDVAAAAKRGIKVANVPGYGTNAVSQLVIFLMLSCAIQFVPQLDYMREKGWDKMAGLAIPMHELAGKTLGIIGLGEIGIATAKLALAFGMKVVAYNRSIKNIEGIKQLELYEVAKEADFISLNCALTKDTAKIINEEFLRHMKPTAYLINAARGGLVDEIALSLAIKNKQIAGAALDVLSSEPPLPDNPLLGLDNVLLTPHIGWAPVEARQRCIDITVANIAAFIDGKPVNLLN</sequence>